<dbReference type="Proteomes" id="UP000000271">
    <property type="component" value="Chromosome"/>
</dbReference>
<evidence type="ECO:0000313" key="2">
    <source>
        <dbReference type="EMBL" id="ADH99416.1"/>
    </source>
</evidence>
<dbReference type="OrthoDB" id="7845843at2"/>
<name>D6XUD0_BACIE</name>
<dbReference type="AlphaFoldDB" id="D6XUD0"/>
<dbReference type="GO" id="GO:0004523">
    <property type="term" value="F:RNA-DNA hybrid ribonuclease activity"/>
    <property type="evidence" value="ECO:0007669"/>
    <property type="project" value="InterPro"/>
</dbReference>
<dbReference type="EMBL" id="CP001791">
    <property type="protein sequence ID" value="ADH99416.1"/>
    <property type="molecule type" value="Genomic_DNA"/>
</dbReference>
<sequence length="129" mass="14445">MIEIYTDGASKGNPGPAGAGIFMKKGATLERYAVPLGIMSNHEAEFHACIIALEKLQERDERIVSLRSDSMLLVDAVEKDYVKQPIYKPLLERILILGASFDHCFIKWIPGKENKEADHLARQAIHKNV</sequence>
<accession>D6XUD0</accession>
<evidence type="ECO:0000259" key="1">
    <source>
        <dbReference type="PROSITE" id="PS50879"/>
    </source>
</evidence>
<evidence type="ECO:0000313" key="3">
    <source>
        <dbReference type="Proteomes" id="UP000000271"/>
    </source>
</evidence>
<dbReference type="STRING" id="439292.Bsel_1912"/>
<dbReference type="KEGG" id="bse:Bsel_1912"/>
<dbReference type="PANTHER" id="PTHR47723:SF19">
    <property type="entry name" value="POLYNUCLEOTIDYL TRANSFERASE, RIBONUCLEASE H-LIKE SUPERFAMILY PROTEIN"/>
    <property type="match status" value="1"/>
</dbReference>
<dbReference type="eggNOG" id="COG0328">
    <property type="taxonomic scope" value="Bacteria"/>
</dbReference>
<dbReference type="Gene3D" id="3.30.420.10">
    <property type="entry name" value="Ribonuclease H-like superfamily/Ribonuclease H"/>
    <property type="match status" value="1"/>
</dbReference>
<dbReference type="PROSITE" id="PS50879">
    <property type="entry name" value="RNASE_H_1"/>
    <property type="match status" value="1"/>
</dbReference>
<dbReference type="PANTHER" id="PTHR47723">
    <property type="entry name" value="OS05G0353850 PROTEIN"/>
    <property type="match status" value="1"/>
</dbReference>
<dbReference type="HOGENOM" id="CLU_095977_2_1_9"/>
<dbReference type="GO" id="GO:0003676">
    <property type="term" value="F:nucleic acid binding"/>
    <property type="evidence" value="ECO:0007669"/>
    <property type="project" value="InterPro"/>
</dbReference>
<proteinExistence type="predicted"/>
<keyword evidence="3" id="KW-1185">Reference proteome</keyword>
<reference evidence="2" key="1">
    <citation type="submission" date="2009-10" db="EMBL/GenBank/DDBJ databases">
        <title>Complete sequence of Bacillus selenitireducens MLS10.</title>
        <authorList>
            <consortium name="US DOE Joint Genome Institute"/>
            <person name="Lucas S."/>
            <person name="Copeland A."/>
            <person name="Lapidus A."/>
            <person name="Glavina del Rio T."/>
            <person name="Dalin E."/>
            <person name="Tice H."/>
            <person name="Bruce D."/>
            <person name="Goodwin L."/>
            <person name="Pitluck S."/>
            <person name="Sims D."/>
            <person name="Brettin T."/>
            <person name="Detter J.C."/>
            <person name="Han C."/>
            <person name="Larimer F."/>
            <person name="Land M."/>
            <person name="Hauser L."/>
            <person name="Kyrpides N."/>
            <person name="Ovchinnikova G."/>
            <person name="Stolz J."/>
        </authorList>
    </citation>
    <scope>NUCLEOTIDE SEQUENCE [LARGE SCALE GENOMIC DNA]</scope>
    <source>
        <strain evidence="2">MLS10</strain>
    </source>
</reference>
<protein>
    <submittedName>
        <fullName evidence="2">Ribonuclease H</fullName>
    </submittedName>
</protein>
<dbReference type="RefSeq" id="WP_013172838.1">
    <property type="nucleotide sequence ID" value="NC_014219.1"/>
</dbReference>
<dbReference type="CDD" id="cd09279">
    <property type="entry name" value="RNase_HI_like"/>
    <property type="match status" value="1"/>
</dbReference>
<dbReference type="SUPFAM" id="SSF53098">
    <property type="entry name" value="Ribonuclease H-like"/>
    <property type="match status" value="1"/>
</dbReference>
<organism evidence="2 3">
    <name type="scientific">Bacillus selenitireducens (strain ATCC 700615 / DSM 15326 / MLS10)</name>
    <dbReference type="NCBI Taxonomy" id="439292"/>
    <lineage>
        <taxon>Bacteria</taxon>
        <taxon>Bacillati</taxon>
        <taxon>Bacillota</taxon>
        <taxon>Bacilli</taxon>
        <taxon>Bacillales</taxon>
        <taxon>Bacillaceae</taxon>
        <taxon>Salisediminibacterium</taxon>
    </lineage>
</organism>
<feature type="domain" description="RNase H type-1" evidence="1">
    <location>
        <begin position="1"/>
        <end position="126"/>
    </location>
</feature>
<gene>
    <name evidence="2" type="ordered locus">Bsel_1912</name>
</gene>
<dbReference type="InterPro" id="IPR002156">
    <property type="entry name" value="RNaseH_domain"/>
</dbReference>
<dbReference type="InterPro" id="IPR053151">
    <property type="entry name" value="RNase_H-like"/>
</dbReference>
<dbReference type="InterPro" id="IPR012337">
    <property type="entry name" value="RNaseH-like_sf"/>
</dbReference>
<dbReference type="InterPro" id="IPR036397">
    <property type="entry name" value="RNaseH_sf"/>
</dbReference>
<dbReference type="Pfam" id="PF00075">
    <property type="entry name" value="RNase_H"/>
    <property type="match status" value="1"/>
</dbReference>